<feature type="domain" description="F-box" evidence="2">
    <location>
        <begin position="34"/>
        <end position="68"/>
    </location>
</feature>
<dbReference type="InterPro" id="IPR001810">
    <property type="entry name" value="F-box_dom"/>
</dbReference>
<dbReference type="PANTHER" id="PTHR31672">
    <property type="entry name" value="BNACNNG10540D PROTEIN"/>
    <property type="match status" value="1"/>
</dbReference>
<proteinExistence type="predicted"/>
<organism evidence="3">
    <name type="scientific">Sesamum radiatum</name>
    <name type="common">Black benniseed</name>
    <dbReference type="NCBI Taxonomy" id="300843"/>
    <lineage>
        <taxon>Eukaryota</taxon>
        <taxon>Viridiplantae</taxon>
        <taxon>Streptophyta</taxon>
        <taxon>Embryophyta</taxon>
        <taxon>Tracheophyta</taxon>
        <taxon>Spermatophyta</taxon>
        <taxon>Magnoliopsida</taxon>
        <taxon>eudicotyledons</taxon>
        <taxon>Gunneridae</taxon>
        <taxon>Pentapetalae</taxon>
        <taxon>asterids</taxon>
        <taxon>lamiids</taxon>
        <taxon>Lamiales</taxon>
        <taxon>Pedaliaceae</taxon>
        <taxon>Sesamum</taxon>
    </lineage>
</organism>
<sequence length="415" mass="47088">MRCRRWGEGEGGSRKQKQEQSYGGAGAGAGAFTDDLVLEIIARLPPKYALQCSSLNKSFFRAISCPYFARRNAVLSSSRSSNSSILIRCSYRSPKIYTRLSLENPSGRPPVASTTLIDQVSVLDSCYGVLLLRVNSSQLHHVFNPVTGGIMPVEHLKVHSDPGVSLVVDFLPDSSFDLKLATFNYSYPTWESPQRTHLTFEILVPHQDFTEIKSQVGLSCEGLTLMRDAHIKPVYAYGSVHWLADDATKIIALNVEKEQARIIDGPVKRNYGRGFGPHGHKWFGLAEGSLSYVYTLREQILVLAHDSSTDEWRVRYRIDDIIQNDGIGMPLFFDGRRAFVRVGERGDEVYEVDMGNKWTKRGVVEQWSDTFQHFFSFFPTLAKVSDDYLHNRPTHVKDYHLIEYTLLQLQRLLRM</sequence>
<reference evidence="3" key="1">
    <citation type="submission" date="2020-06" db="EMBL/GenBank/DDBJ databases">
        <authorList>
            <person name="Li T."/>
            <person name="Hu X."/>
            <person name="Zhang T."/>
            <person name="Song X."/>
            <person name="Zhang H."/>
            <person name="Dai N."/>
            <person name="Sheng W."/>
            <person name="Hou X."/>
            <person name="Wei L."/>
        </authorList>
    </citation>
    <scope>NUCLEOTIDE SEQUENCE</scope>
    <source>
        <strain evidence="3">G02</strain>
        <tissue evidence="3">Leaf</tissue>
    </source>
</reference>
<evidence type="ECO:0000313" key="3">
    <source>
        <dbReference type="EMBL" id="KAL0392258.1"/>
    </source>
</evidence>
<gene>
    <name evidence="3" type="ORF">Sradi_2448600</name>
</gene>
<dbReference type="InterPro" id="IPR050796">
    <property type="entry name" value="SCF_F-box_component"/>
</dbReference>
<dbReference type="InterPro" id="IPR036047">
    <property type="entry name" value="F-box-like_dom_sf"/>
</dbReference>
<accession>A0AAW2SIM5</accession>
<dbReference type="Pfam" id="PF00646">
    <property type="entry name" value="F-box"/>
    <property type="match status" value="1"/>
</dbReference>
<dbReference type="AlphaFoldDB" id="A0AAW2SIM5"/>
<reference evidence="3" key="2">
    <citation type="journal article" date="2024" name="Plant">
        <title>Genomic evolution and insights into agronomic trait innovations of Sesamum species.</title>
        <authorList>
            <person name="Miao H."/>
            <person name="Wang L."/>
            <person name="Qu L."/>
            <person name="Liu H."/>
            <person name="Sun Y."/>
            <person name="Le M."/>
            <person name="Wang Q."/>
            <person name="Wei S."/>
            <person name="Zheng Y."/>
            <person name="Lin W."/>
            <person name="Duan Y."/>
            <person name="Cao H."/>
            <person name="Xiong S."/>
            <person name="Wang X."/>
            <person name="Wei L."/>
            <person name="Li C."/>
            <person name="Ma Q."/>
            <person name="Ju M."/>
            <person name="Zhao R."/>
            <person name="Li G."/>
            <person name="Mu C."/>
            <person name="Tian Q."/>
            <person name="Mei H."/>
            <person name="Zhang T."/>
            <person name="Gao T."/>
            <person name="Zhang H."/>
        </authorList>
    </citation>
    <scope>NUCLEOTIDE SEQUENCE</scope>
    <source>
        <strain evidence="3">G02</strain>
    </source>
</reference>
<protein>
    <recommendedName>
        <fullName evidence="2">F-box domain-containing protein</fullName>
    </recommendedName>
</protein>
<comment type="caution">
    <text evidence="3">The sequence shown here is derived from an EMBL/GenBank/DDBJ whole genome shotgun (WGS) entry which is preliminary data.</text>
</comment>
<dbReference type="SUPFAM" id="SSF81383">
    <property type="entry name" value="F-box domain"/>
    <property type="match status" value="1"/>
</dbReference>
<name>A0AAW2SIM5_SESRA</name>
<evidence type="ECO:0000259" key="2">
    <source>
        <dbReference type="Pfam" id="PF00646"/>
    </source>
</evidence>
<dbReference type="PANTHER" id="PTHR31672:SF13">
    <property type="entry name" value="F-BOX PROTEIN CPR30-LIKE"/>
    <property type="match status" value="1"/>
</dbReference>
<feature type="region of interest" description="Disordered" evidence="1">
    <location>
        <begin position="1"/>
        <end position="24"/>
    </location>
</feature>
<evidence type="ECO:0000256" key="1">
    <source>
        <dbReference type="SAM" id="MobiDB-lite"/>
    </source>
</evidence>
<feature type="compositionally biased region" description="Basic and acidic residues" evidence="1">
    <location>
        <begin position="1"/>
        <end position="18"/>
    </location>
</feature>
<dbReference type="EMBL" id="JACGWJ010000010">
    <property type="protein sequence ID" value="KAL0392258.1"/>
    <property type="molecule type" value="Genomic_DNA"/>
</dbReference>